<feature type="transmembrane region" description="Helical" evidence="1">
    <location>
        <begin position="53"/>
        <end position="72"/>
    </location>
</feature>
<organism evidence="2 3">
    <name type="scientific">Puccinia graminis f. sp. tritici (strain CRL 75-36-700-3 / race SCCL)</name>
    <name type="common">Black stem rust fungus</name>
    <dbReference type="NCBI Taxonomy" id="418459"/>
    <lineage>
        <taxon>Eukaryota</taxon>
        <taxon>Fungi</taxon>
        <taxon>Dikarya</taxon>
        <taxon>Basidiomycota</taxon>
        <taxon>Pucciniomycotina</taxon>
        <taxon>Pucciniomycetes</taxon>
        <taxon>Pucciniales</taxon>
        <taxon>Pucciniaceae</taxon>
        <taxon>Puccinia</taxon>
    </lineage>
</organism>
<evidence type="ECO:0000313" key="3">
    <source>
        <dbReference type="Proteomes" id="UP000008783"/>
    </source>
</evidence>
<dbReference type="Proteomes" id="UP000008783">
    <property type="component" value="Unassembled WGS sequence"/>
</dbReference>
<evidence type="ECO:0000313" key="2">
    <source>
        <dbReference type="EMBL" id="EFP88962.1"/>
    </source>
</evidence>
<keyword evidence="1" id="KW-1133">Transmembrane helix</keyword>
<dbReference type="RefSeq" id="XP_003333381.1">
    <property type="nucleotide sequence ID" value="XM_003333333.1"/>
</dbReference>
<dbReference type="AlphaFoldDB" id="E3KX89"/>
<dbReference type="InParanoid" id="E3KX89"/>
<dbReference type="OrthoDB" id="2502638at2759"/>
<dbReference type="KEGG" id="pgr:PGTG_15165"/>
<dbReference type="HOGENOM" id="CLU_148839_0_0_1"/>
<keyword evidence="1" id="KW-0812">Transmembrane</keyword>
<reference evidence="3" key="2">
    <citation type="journal article" date="2011" name="Proc. Natl. Acad. Sci. U.S.A.">
        <title>Obligate biotrophy features unraveled by the genomic analysis of rust fungi.</title>
        <authorList>
            <person name="Duplessis S."/>
            <person name="Cuomo C.A."/>
            <person name="Lin Y.-C."/>
            <person name="Aerts A."/>
            <person name="Tisserant E."/>
            <person name="Veneault-Fourrey C."/>
            <person name="Joly D.L."/>
            <person name="Hacquard S."/>
            <person name="Amselem J."/>
            <person name="Cantarel B.L."/>
            <person name="Chiu R."/>
            <person name="Coutinho P.M."/>
            <person name="Feau N."/>
            <person name="Field M."/>
            <person name="Frey P."/>
            <person name="Gelhaye E."/>
            <person name="Goldberg J."/>
            <person name="Grabherr M.G."/>
            <person name="Kodira C.D."/>
            <person name="Kohler A."/>
            <person name="Kuees U."/>
            <person name="Lindquist E.A."/>
            <person name="Lucas S.M."/>
            <person name="Mago R."/>
            <person name="Mauceli E."/>
            <person name="Morin E."/>
            <person name="Murat C."/>
            <person name="Pangilinan J.L."/>
            <person name="Park R."/>
            <person name="Pearson M."/>
            <person name="Quesneville H."/>
            <person name="Rouhier N."/>
            <person name="Sakthikumar S."/>
            <person name="Salamov A.A."/>
            <person name="Schmutz J."/>
            <person name="Selles B."/>
            <person name="Shapiro H."/>
            <person name="Tanguay P."/>
            <person name="Tuskan G.A."/>
            <person name="Henrissat B."/>
            <person name="Van de Peer Y."/>
            <person name="Rouze P."/>
            <person name="Ellis J.G."/>
            <person name="Dodds P.N."/>
            <person name="Schein J.E."/>
            <person name="Zhong S."/>
            <person name="Hamelin R.C."/>
            <person name="Grigoriev I.V."/>
            <person name="Szabo L.J."/>
            <person name="Martin F."/>
        </authorList>
    </citation>
    <scope>NUCLEOTIDE SEQUENCE [LARGE SCALE GENOMIC DNA]</scope>
    <source>
        <strain evidence="3">CRL 75-36-700-3 / race SCCL</strain>
    </source>
</reference>
<proteinExistence type="predicted"/>
<evidence type="ECO:0000256" key="1">
    <source>
        <dbReference type="SAM" id="Phobius"/>
    </source>
</evidence>
<keyword evidence="1" id="KW-0472">Membrane</keyword>
<protein>
    <submittedName>
        <fullName evidence="2">Uncharacterized protein</fullName>
    </submittedName>
</protein>
<name>E3KX89_PUCGT</name>
<accession>E3KX89</accession>
<reference key="1">
    <citation type="submission" date="2007-01" db="EMBL/GenBank/DDBJ databases">
        <title>The Genome Sequence of Puccinia graminis f. sp. tritici Strain CRL 75-36-700-3.</title>
        <authorList>
            <consortium name="The Broad Institute Genome Sequencing Platform"/>
            <person name="Birren B."/>
            <person name="Lander E."/>
            <person name="Galagan J."/>
            <person name="Nusbaum C."/>
            <person name="Devon K."/>
            <person name="Cuomo C."/>
            <person name="Jaffe D."/>
            <person name="Butler J."/>
            <person name="Alvarez P."/>
            <person name="Gnerre S."/>
            <person name="Grabherr M."/>
            <person name="Mauceli E."/>
            <person name="Brockman W."/>
            <person name="Young S."/>
            <person name="LaButti K."/>
            <person name="Sykes S."/>
            <person name="DeCaprio D."/>
            <person name="Crawford M."/>
            <person name="Koehrsen M."/>
            <person name="Engels R."/>
            <person name="Montgomery P."/>
            <person name="Pearson M."/>
            <person name="Howarth C."/>
            <person name="Larson L."/>
            <person name="White J."/>
            <person name="Zeng Q."/>
            <person name="Kodira C."/>
            <person name="Yandava C."/>
            <person name="Alvarado L."/>
            <person name="O'Leary S."/>
            <person name="Szabo L."/>
            <person name="Dean R."/>
            <person name="Schein J."/>
        </authorList>
    </citation>
    <scope>NUCLEOTIDE SEQUENCE</scope>
    <source>
        <strain>CRL 75-36-700-3</strain>
    </source>
</reference>
<keyword evidence="3" id="KW-1185">Reference proteome</keyword>
<dbReference type="GeneID" id="10542403"/>
<sequence length="155" mass="17693">MAYTYFNSSISWTETPVHVASLPSTLPYRSKTSFLKPTLVVEHRSTPIKVQFAAIRMPSVSILVLIIMALAWTSEARQLRPATIEANRRLPNRLWRRRVHVHNTESFVSRDSTQVDISAEVENSYEKESRRVQDLTESHDPSAFQPSFARAIPIA</sequence>
<dbReference type="VEuPathDB" id="FungiDB:PGTG_15165"/>
<dbReference type="EMBL" id="DS178318">
    <property type="protein sequence ID" value="EFP88962.1"/>
    <property type="molecule type" value="Genomic_DNA"/>
</dbReference>
<gene>
    <name evidence="2" type="ORF">PGTG_15165</name>
</gene>